<feature type="signal peptide" evidence="1">
    <location>
        <begin position="1"/>
        <end position="24"/>
    </location>
</feature>
<evidence type="ECO:0000256" key="1">
    <source>
        <dbReference type="SAM" id="SignalP"/>
    </source>
</evidence>
<gene>
    <name evidence="2" type="ORF">COV72_03725</name>
</gene>
<proteinExistence type="predicted"/>
<dbReference type="EMBL" id="PCWA01000052">
    <property type="protein sequence ID" value="PIQ89311.1"/>
    <property type="molecule type" value="Genomic_DNA"/>
</dbReference>
<dbReference type="Gene3D" id="2.60.120.430">
    <property type="entry name" value="Galactose-binding lectin"/>
    <property type="match status" value="2"/>
</dbReference>
<reference evidence="2 3" key="1">
    <citation type="submission" date="2017-09" db="EMBL/GenBank/DDBJ databases">
        <title>Depth-based differentiation of microbial function through sediment-hosted aquifers and enrichment of novel symbionts in the deep terrestrial subsurface.</title>
        <authorList>
            <person name="Probst A.J."/>
            <person name="Ladd B."/>
            <person name="Jarett J.K."/>
            <person name="Geller-Mcgrath D.E."/>
            <person name="Sieber C.M."/>
            <person name="Emerson J.B."/>
            <person name="Anantharaman K."/>
            <person name="Thomas B.C."/>
            <person name="Malmstrom R."/>
            <person name="Stieglmeier M."/>
            <person name="Klingl A."/>
            <person name="Woyke T."/>
            <person name="Ryan C.M."/>
            <person name="Banfield J.F."/>
        </authorList>
    </citation>
    <scope>NUCLEOTIDE SEQUENCE [LARGE SCALE GENOMIC DNA]</scope>
    <source>
        <strain evidence="2">CG11_big_fil_rev_8_21_14_0_20_42_13</strain>
    </source>
</reference>
<name>A0A2H0LY39_9BACT</name>
<sequence length="381" mass="42028">MKRIGVLAVIITVFVMMSALCVFAQEAKVFNVYADKMSPDNHYIPSGWMGDYGDIKMTDESMDNPHSGSTSIKFIYSAKKAGGQGWAGVYWQNPANNWGSKDGGFDLSGMTKLSFWARGAKGGEIIDKVIVGGIKGVYPDSDEIEIGPIELTTQWQEFTVNLAGKNLSYISGGFGWVINADRNPEGAEFYIDDIKYVADPEVKPQMKGPEELPFYIYLDKGSINNHYIPSGWMGDYGDIKIDAGSKDDPYMGNSCIKIVYSGVGSQGARWAGVYWQNPPNNWGEKDGGFDLSNATKITFWARGENGGERLEEFKAGGLFGEYSDSDVAGIGPVLLTKEWKQYTIDLTGKDFSYIIGGFCWATNVDVNPEGATFYLDEIRYE</sequence>
<dbReference type="Proteomes" id="UP000229641">
    <property type="component" value="Unassembled WGS sequence"/>
</dbReference>
<organism evidence="2 3">
    <name type="scientific">Candidatus Ghiorseimicrobium undicola</name>
    <dbReference type="NCBI Taxonomy" id="1974746"/>
    <lineage>
        <taxon>Bacteria</taxon>
        <taxon>Pseudomonadati</taxon>
        <taxon>Candidatus Omnitrophota</taxon>
        <taxon>Candidatus Ghiorseimicrobium</taxon>
    </lineage>
</organism>
<dbReference type="InterPro" id="IPR008979">
    <property type="entry name" value="Galactose-bd-like_sf"/>
</dbReference>
<accession>A0A2H0LY39</accession>
<dbReference type="AlphaFoldDB" id="A0A2H0LY39"/>
<feature type="chain" id="PRO_5013890478" description="CBM11 domain-containing protein" evidence="1">
    <location>
        <begin position="25"/>
        <end position="381"/>
    </location>
</feature>
<dbReference type="SUPFAM" id="SSF49785">
    <property type="entry name" value="Galactose-binding domain-like"/>
    <property type="match status" value="2"/>
</dbReference>
<protein>
    <recommendedName>
        <fullName evidence="4">CBM11 domain-containing protein</fullName>
    </recommendedName>
</protein>
<evidence type="ECO:0000313" key="3">
    <source>
        <dbReference type="Proteomes" id="UP000229641"/>
    </source>
</evidence>
<keyword evidence="1" id="KW-0732">Signal</keyword>
<comment type="caution">
    <text evidence="2">The sequence shown here is derived from an EMBL/GenBank/DDBJ whole genome shotgun (WGS) entry which is preliminary data.</text>
</comment>
<evidence type="ECO:0000313" key="2">
    <source>
        <dbReference type="EMBL" id="PIQ89311.1"/>
    </source>
</evidence>
<evidence type="ECO:0008006" key="4">
    <source>
        <dbReference type="Google" id="ProtNLM"/>
    </source>
</evidence>